<evidence type="ECO:0000313" key="3">
    <source>
        <dbReference type="Proteomes" id="UP000199515"/>
    </source>
</evidence>
<dbReference type="STRING" id="589385.SAMN05421504_10650"/>
<feature type="compositionally biased region" description="Basic and acidic residues" evidence="1">
    <location>
        <begin position="43"/>
        <end position="60"/>
    </location>
</feature>
<dbReference type="EMBL" id="FNON01000006">
    <property type="protein sequence ID" value="SDY59051.1"/>
    <property type="molecule type" value="Genomic_DNA"/>
</dbReference>
<evidence type="ECO:0000256" key="1">
    <source>
        <dbReference type="SAM" id="MobiDB-lite"/>
    </source>
</evidence>
<protein>
    <submittedName>
        <fullName evidence="2">Uncharacterized protein</fullName>
    </submittedName>
</protein>
<name>A0A1H3L3S1_9PSEU</name>
<dbReference type="AlphaFoldDB" id="A0A1H3L3S1"/>
<evidence type="ECO:0000313" key="2">
    <source>
        <dbReference type="EMBL" id="SDY59051.1"/>
    </source>
</evidence>
<reference evidence="2 3" key="1">
    <citation type="submission" date="2016-10" db="EMBL/GenBank/DDBJ databases">
        <authorList>
            <person name="de Groot N.N."/>
        </authorList>
    </citation>
    <scope>NUCLEOTIDE SEQUENCE [LARGE SCALE GENOMIC DNA]</scope>
    <source>
        <strain evidence="2 3">CPCC 202699</strain>
    </source>
</reference>
<feature type="region of interest" description="Disordered" evidence="1">
    <location>
        <begin position="33"/>
        <end position="60"/>
    </location>
</feature>
<organism evidence="2 3">
    <name type="scientific">Amycolatopsis xylanica</name>
    <dbReference type="NCBI Taxonomy" id="589385"/>
    <lineage>
        <taxon>Bacteria</taxon>
        <taxon>Bacillati</taxon>
        <taxon>Actinomycetota</taxon>
        <taxon>Actinomycetes</taxon>
        <taxon>Pseudonocardiales</taxon>
        <taxon>Pseudonocardiaceae</taxon>
        <taxon>Amycolatopsis</taxon>
    </lineage>
</organism>
<keyword evidence="3" id="KW-1185">Reference proteome</keyword>
<accession>A0A1H3L3S1</accession>
<gene>
    <name evidence="2" type="ORF">SAMN05421504_10650</name>
</gene>
<sequence length="60" mass="6642">MVFFLLALIGAVTVAVLLWRAFGAERVGVASRPRTIAPDDDPDFLRKLGEQQRKRGDDEG</sequence>
<dbReference type="Proteomes" id="UP000199515">
    <property type="component" value="Unassembled WGS sequence"/>
</dbReference>
<proteinExistence type="predicted"/>